<feature type="binding site" evidence="14">
    <location>
        <position position="207"/>
    </location>
    <ligand>
        <name>NADP(+)</name>
        <dbReference type="ChEBI" id="CHEBI:58349"/>
    </ligand>
</feature>
<gene>
    <name evidence="17" type="ordered locus">Oter_3654</name>
</gene>
<comment type="pathway">
    <text evidence="2 12">Cofactor biosynthesis; riboflavin biosynthesis; 5-amino-6-(D-ribitylamino)uracil from GTP: step 2/4.</text>
</comment>
<dbReference type="GO" id="GO:0008835">
    <property type="term" value="F:diaminohydroxyphosphoribosylaminopyrimidine deaminase activity"/>
    <property type="evidence" value="ECO:0007669"/>
    <property type="project" value="UniProtKB-EC"/>
</dbReference>
<feature type="binding site" evidence="14">
    <location>
        <position position="203"/>
    </location>
    <ligand>
        <name>substrate</name>
    </ligand>
</feature>
<dbReference type="InterPro" id="IPR050765">
    <property type="entry name" value="Riboflavin_Biosynth_HTPR"/>
</dbReference>
<keyword evidence="7 12" id="KW-0479">Metal-binding</keyword>
<evidence type="ECO:0000256" key="14">
    <source>
        <dbReference type="PIRSR" id="PIRSR006769-2"/>
    </source>
</evidence>
<name>B1ZXD6_OPITP</name>
<dbReference type="Proteomes" id="UP000007013">
    <property type="component" value="Chromosome"/>
</dbReference>
<evidence type="ECO:0000256" key="11">
    <source>
        <dbReference type="ARBA" id="ARBA00023268"/>
    </source>
</evidence>
<keyword evidence="10 12" id="KW-0560">Oxidoreductase</keyword>
<evidence type="ECO:0000256" key="13">
    <source>
        <dbReference type="PIRSR" id="PIRSR006769-1"/>
    </source>
</evidence>
<evidence type="ECO:0000256" key="1">
    <source>
        <dbReference type="ARBA" id="ARBA00002151"/>
    </source>
</evidence>
<dbReference type="InterPro" id="IPR002125">
    <property type="entry name" value="CMP_dCMP_dom"/>
</dbReference>
<comment type="similarity">
    <text evidence="4 12">In the N-terminal section; belongs to the cytidine and deoxycytidylate deaminase family.</text>
</comment>
<dbReference type="CDD" id="cd01284">
    <property type="entry name" value="Riboflavin_deaminase-reductase"/>
    <property type="match status" value="1"/>
</dbReference>
<dbReference type="Gene3D" id="3.40.140.10">
    <property type="entry name" value="Cytidine Deaminase, domain 2"/>
    <property type="match status" value="1"/>
</dbReference>
<keyword evidence="9 12" id="KW-0521">NADP</keyword>
<dbReference type="PANTHER" id="PTHR38011">
    <property type="entry name" value="DIHYDROFOLATE REDUCTASE FAMILY PROTEIN (AFU_ORTHOLOGUE AFUA_8G06820)"/>
    <property type="match status" value="1"/>
</dbReference>
<evidence type="ECO:0000256" key="6">
    <source>
        <dbReference type="ARBA" id="ARBA00022619"/>
    </source>
</evidence>
<dbReference type="NCBIfam" id="TIGR00326">
    <property type="entry name" value="eubact_ribD"/>
    <property type="match status" value="1"/>
</dbReference>
<evidence type="ECO:0000256" key="4">
    <source>
        <dbReference type="ARBA" id="ARBA00005259"/>
    </source>
</evidence>
<evidence type="ECO:0000256" key="5">
    <source>
        <dbReference type="ARBA" id="ARBA00007417"/>
    </source>
</evidence>
<evidence type="ECO:0000256" key="10">
    <source>
        <dbReference type="ARBA" id="ARBA00023002"/>
    </source>
</evidence>
<comment type="cofactor">
    <cofactor evidence="12 15">
        <name>Zn(2+)</name>
        <dbReference type="ChEBI" id="CHEBI:29105"/>
    </cofactor>
    <text evidence="12 15">Binds 1 zinc ion.</text>
</comment>
<keyword evidence="12" id="KW-0378">Hydrolase</keyword>
<dbReference type="eggNOG" id="COG0117">
    <property type="taxonomic scope" value="Bacteria"/>
</dbReference>
<comment type="similarity">
    <text evidence="5 12">In the C-terminal section; belongs to the HTP reductase family.</text>
</comment>
<evidence type="ECO:0000313" key="17">
    <source>
        <dbReference type="EMBL" id="ACB76931.1"/>
    </source>
</evidence>
<dbReference type="GO" id="GO:0008270">
    <property type="term" value="F:zinc ion binding"/>
    <property type="evidence" value="ECO:0007669"/>
    <property type="project" value="InterPro"/>
</dbReference>
<accession>B1ZXD6</accession>
<feature type="active site" description="Proton donor" evidence="13">
    <location>
        <position position="58"/>
    </location>
</feature>
<dbReference type="PROSITE" id="PS51747">
    <property type="entry name" value="CYT_DCMP_DEAMINASES_2"/>
    <property type="match status" value="1"/>
</dbReference>
<dbReference type="eggNOG" id="COG1985">
    <property type="taxonomic scope" value="Bacteria"/>
</dbReference>
<dbReference type="InterPro" id="IPR004794">
    <property type="entry name" value="Eubact_RibD"/>
</dbReference>
<dbReference type="AlphaFoldDB" id="B1ZXD6"/>
<dbReference type="UniPathway" id="UPA00275">
    <property type="reaction ID" value="UER00401"/>
</dbReference>
<dbReference type="InterPro" id="IPR024072">
    <property type="entry name" value="DHFR-like_dom_sf"/>
</dbReference>
<keyword evidence="11" id="KW-0511">Multifunctional enzyme</keyword>
<feature type="domain" description="CMP/dCMP-type deaminase" evidence="16">
    <location>
        <begin position="7"/>
        <end position="122"/>
    </location>
</feature>
<feature type="binding site" evidence="14">
    <location>
        <position position="175"/>
    </location>
    <ligand>
        <name>substrate</name>
    </ligand>
</feature>
<dbReference type="Gene3D" id="3.40.430.10">
    <property type="entry name" value="Dihydrofolate Reductase, subunit A"/>
    <property type="match status" value="1"/>
</dbReference>
<evidence type="ECO:0000313" key="18">
    <source>
        <dbReference type="Proteomes" id="UP000007013"/>
    </source>
</evidence>
<dbReference type="GO" id="GO:0008703">
    <property type="term" value="F:5-amino-6-(5-phosphoribosylamino)uracil reductase activity"/>
    <property type="evidence" value="ECO:0007669"/>
    <property type="project" value="UniProtKB-EC"/>
</dbReference>
<evidence type="ECO:0000256" key="3">
    <source>
        <dbReference type="ARBA" id="ARBA00004910"/>
    </source>
</evidence>
<feature type="binding site" evidence="15">
    <location>
        <position position="56"/>
    </location>
    <ligand>
        <name>Zn(2+)</name>
        <dbReference type="ChEBI" id="CHEBI:29105"/>
        <note>catalytic</note>
    </ligand>
</feature>
<protein>
    <recommendedName>
        <fullName evidence="12">Riboflavin biosynthesis protein RibD</fullName>
    </recommendedName>
    <domain>
        <recommendedName>
            <fullName evidence="12">Diaminohydroxyphosphoribosylaminopyrimidine deaminase</fullName>
            <shortName evidence="12">DRAP deaminase</shortName>
            <ecNumber evidence="12">3.5.4.26</ecNumber>
        </recommendedName>
        <alternativeName>
            <fullName evidence="12">Riboflavin-specific deaminase</fullName>
        </alternativeName>
    </domain>
    <domain>
        <recommendedName>
            <fullName evidence="12">5-amino-6-(5-phosphoribosylamino)uracil reductase</fullName>
            <ecNumber evidence="12">1.1.1.193</ecNumber>
        </recommendedName>
        <alternativeName>
            <fullName evidence="12">HTP reductase</fullName>
        </alternativeName>
    </domain>
</protein>
<organism evidence="17 18">
    <name type="scientific">Opitutus terrae (strain DSM 11246 / JCM 15787 / PB90-1)</name>
    <dbReference type="NCBI Taxonomy" id="452637"/>
    <lineage>
        <taxon>Bacteria</taxon>
        <taxon>Pseudomonadati</taxon>
        <taxon>Verrucomicrobiota</taxon>
        <taxon>Opitutia</taxon>
        <taxon>Opitutales</taxon>
        <taxon>Opitutaceae</taxon>
        <taxon>Opitutus</taxon>
    </lineage>
</organism>
<dbReference type="InterPro" id="IPR016192">
    <property type="entry name" value="APOBEC/CMP_deaminase_Zn-bd"/>
</dbReference>
<evidence type="ECO:0000256" key="15">
    <source>
        <dbReference type="PIRSR" id="PIRSR006769-3"/>
    </source>
</evidence>
<sequence>MMSTTTNNHETFMRRALEVARKGWGDTHPNPMVGALIVEEGRVVAEGFHAQDGGPHAERLALLNRGKPPRAGATMYVTLEPCSTSGRTGACTDAIISSGIKQVVVGATDPNPEHSGKGFEVLRAAGVEVIHGVLERECTDLNLIFNHWIHRATPLIASKSAVTLDGRMACRTGESKWITGEPARANVHVWRRLFPAIAVGAGTVFKDNPRLTARVEGQPEWCPIRFVFDGLLRTVVDKQLPKLYTDEFHSRTVVVTTPHGGLGYVRKLREMGVQVWVIPSPTQRVPMSEFRKKCVEERVAGVLFEGGAQLVSHLLQEKQLDYLFIYRAPVLFADDRAKPMFNGLRTEKPVNGVRLSDVRNEVHGDDTLTRGCVEYPAQMFVDETTYSLA</sequence>
<feature type="binding site" evidence="14">
    <location>
        <position position="177"/>
    </location>
    <ligand>
        <name>NADP(+)</name>
        <dbReference type="ChEBI" id="CHEBI:58349"/>
    </ligand>
</feature>
<feature type="binding site" evidence="14">
    <location>
        <position position="161"/>
    </location>
    <ligand>
        <name>NADP(+)</name>
        <dbReference type="ChEBI" id="CHEBI:58349"/>
    </ligand>
</feature>
<dbReference type="SUPFAM" id="SSF53597">
    <property type="entry name" value="Dihydrofolate reductase-like"/>
    <property type="match status" value="1"/>
</dbReference>
<dbReference type="SUPFAM" id="SSF53927">
    <property type="entry name" value="Cytidine deaminase-like"/>
    <property type="match status" value="1"/>
</dbReference>
<dbReference type="InterPro" id="IPR002734">
    <property type="entry name" value="RibDG_C"/>
</dbReference>
<feature type="binding site" evidence="14">
    <location>
        <position position="191"/>
    </location>
    <ligand>
        <name>substrate</name>
    </ligand>
</feature>
<dbReference type="PIRSF" id="PIRSF006769">
    <property type="entry name" value="RibD"/>
    <property type="match status" value="1"/>
</dbReference>
<dbReference type="HOGENOM" id="CLU_036590_1_2_0"/>
<dbReference type="KEGG" id="ote:Oter_3654"/>
<dbReference type="EC" id="1.1.1.193" evidence="12"/>
<reference evidence="17 18" key="1">
    <citation type="journal article" date="2011" name="J. Bacteriol.">
        <title>Genome sequence of the verrucomicrobium Opitutus terrae PB90-1, an abundant inhabitant of rice paddy soil ecosystems.</title>
        <authorList>
            <person name="van Passel M.W."/>
            <person name="Kant R."/>
            <person name="Palva A."/>
            <person name="Copeland A."/>
            <person name="Lucas S."/>
            <person name="Lapidus A."/>
            <person name="Glavina del Rio T."/>
            <person name="Pitluck S."/>
            <person name="Goltsman E."/>
            <person name="Clum A."/>
            <person name="Sun H."/>
            <person name="Schmutz J."/>
            <person name="Larimer F.W."/>
            <person name="Land M.L."/>
            <person name="Hauser L."/>
            <person name="Kyrpides N."/>
            <person name="Mikhailova N."/>
            <person name="Richardson P.P."/>
            <person name="Janssen P.H."/>
            <person name="de Vos W.M."/>
            <person name="Smidt H."/>
        </authorList>
    </citation>
    <scope>NUCLEOTIDE SEQUENCE [LARGE SCALE GENOMIC DNA]</scope>
    <source>
        <strain evidence="18">DSM 11246 / JCM 15787 / PB90-1</strain>
    </source>
</reference>
<comment type="function">
    <text evidence="1 12">Converts 2,5-diamino-6-(ribosylamino)-4(3h)-pyrimidinone 5'-phosphate into 5-amino-6-(ribosylamino)-2,4(1h,3h)-pyrimidinedione 5'-phosphate.</text>
</comment>
<comment type="catalytic activity">
    <reaction evidence="12">
        <text>5-amino-6-(5-phospho-D-ribitylamino)uracil + NADP(+) = 5-amino-6-(5-phospho-D-ribosylamino)uracil + NADPH + H(+)</text>
        <dbReference type="Rhea" id="RHEA:17845"/>
        <dbReference type="ChEBI" id="CHEBI:15378"/>
        <dbReference type="ChEBI" id="CHEBI:57783"/>
        <dbReference type="ChEBI" id="CHEBI:58349"/>
        <dbReference type="ChEBI" id="CHEBI:58421"/>
        <dbReference type="ChEBI" id="CHEBI:58453"/>
        <dbReference type="EC" id="1.1.1.193"/>
    </reaction>
</comment>
<dbReference type="Pfam" id="PF01872">
    <property type="entry name" value="RibD_C"/>
    <property type="match status" value="1"/>
</dbReference>
<dbReference type="Pfam" id="PF00383">
    <property type="entry name" value="dCMP_cyt_deam_1"/>
    <property type="match status" value="1"/>
</dbReference>
<feature type="binding site" evidence="15">
    <location>
        <position position="91"/>
    </location>
    <ligand>
        <name>Zn(2+)</name>
        <dbReference type="ChEBI" id="CHEBI:29105"/>
        <note>catalytic</note>
    </ligand>
</feature>
<dbReference type="PANTHER" id="PTHR38011:SF7">
    <property type="entry name" value="2,5-DIAMINO-6-RIBOSYLAMINO-4(3H)-PYRIMIDINONE 5'-PHOSPHATE REDUCTASE"/>
    <property type="match status" value="1"/>
</dbReference>
<evidence type="ECO:0000256" key="8">
    <source>
        <dbReference type="ARBA" id="ARBA00022833"/>
    </source>
</evidence>
<keyword evidence="6 12" id="KW-0686">Riboflavin biosynthesis</keyword>
<feature type="binding site" evidence="14">
    <location>
        <position position="211"/>
    </location>
    <ligand>
        <name>substrate</name>
    </ligand>
</feature>
<dbReference type="STRING" id="452637.Oter_3654"/>
<feature type="binding site" evidence="14">
    <location>
        <position position="305"/>
    </location>
    <ligand>
        <name>substrate</name>
    </ligand>
</feature>
<evidence type="ECO:0000256" key="2">
    <source>
        <dbReference type="ARBA" id="ARBA00004882"/>
    </source>
</evidence>
<proteinExistence type="inferred from homology"/>
<dbReference type="EMBL" id="CP001032">
    <property type="protein sequence ID" value="ACB76931.1"/>
    <property type="molecule type" value="Genomic_DNA"/>
</dbReference>
<comment type="catalytic activity">
    <reaction evidence="12">
        <text>2,5-diamino-6-hydroxy-4-(5-phosphoribosylamino)-pyrimidine + H2O + H(+) = 5-amino-6-(5-phospho-D-ribosylamino)uracil + NH4(+)</text>
        <dbReference type="Rhea" id="RHEA:21868"/>
        <dbReference type="ChEBI" id="CHEBI:15377"/>
        <dbReference type="ChEBI" id="CHEBI:15378"/>
        <dbReference type="ChEBI" id="CHEBI:28938"/>
        <dbReference type="ChEBI" id="CHEBI:58453"/>
        <dbReference type="ChEBI" id="CHEBI:58614"/>
        <dbReference type="EC" id="3.5.4.26"/>
    </reaction>
</comment>
<dbReference type="InterPro" id="IPR016193">
    <property type="entry name" value="Cytidine_deaminase-like"/>
</dbReference>
<keyword evidence="18" id="KW-1185">Reference proteome</keyword>
<evidence type="ECO:0000256" key="9">
    <source>
        <dbReference type="ARBA" id="ARBA00022857"/>
    </source>
</evidence>
<comment type="pathway">
    <text evidence="3 12">Cofactor biosynthesis; riboflavin biosynthesis; 5-amino-6-(D-ribitylamino)uracil from GTP: step 3/4.</text>
</comment>
<evidence type="ECO:0000256" key="12">
    <source>
        <dbReference type="PIRNR" id="PIRNR006769"/>
    </source>
</evidence>
<evidence type="ECO:0000256" key="7">
    <source>
        <dbReference type="ARBA" id="ARBA00022723"/>
    </source>
</evidence>
<dbReference type="GO" id="GO:0009231">
    <property type="term" value="P:riboflavin biosynthetic process"/>
    <property type="evidence" value="ECO:0007669"/>
    <property type="project" value="UniProtKB-UniPathway"/>
</dbReference>
<evidence type="ECO:0000259" key="16">
    <source>
        <dbReference type="PROSITE" id="PS51747"/>
    </source>
</evidence>
<feature type="binding site" evidence="14">
    <location>
        <position position="214"/>
    </location>
    <ligand>
        <name>substrate</name>
    </ligand>
</feature>
<keyword evidence="8 12" id="KW-0862">Zinc</keyword>
<dbReference type="EC" id="3.5.4.26" evidence="12"/>
<dbReference type="PROSITE" id="PS00903">
    <property type="entry name" value="CYT_DCMP_DEAMINASES_1"/>
    <property type="match status" value="1"/>
</dbReference>
<feature type="binding site" evidence="15">
    <location>
        <position position="82"/>
    </location>
    <ligand>
        <name>Zn(2+)</name>
        <dbReference type="ChEBI" id="CHEBI:29105"/>
        <note>catalytic</note>
    </ligand>
</feature>